<dbReference type="InterPro" id="IPR050707">
    <property type="entry name" value="HTH_MetabolicPath_Reg"/>
</dbReference>
<dbReference type="SMART" id="SM00346">
    <property type="entry name" value="HTH_ICLR"/>
    <property type="match status" value="1"/>
</dbReference>
<evidence type="ECO:0000256" key="2">
    <source>
        <dbReference type="ARBA" id="ARBA00023125"/>
    </source>
</evidence>
<accession>A0A0J6E2E2</accession>
<organism evidence="6 8">
    <name type="scientific">Bacillus glycinifermentans</name>
    <dbReference type="NCBI Taxonomy" id="1664069"/>
    <lineage>
        <taxon>Bacteria</taxon>
        <taxon>Bacillati</taxon>
        <taxon>Bacillota</taxon>
        <taxon>Bacilli</taxon>
        <taxon>Bacillales</taxon>
        <taxon>Bacillaceae</taxon>
        <taxon>Bacillus</taxon>
    </lineage>
</organism>
<evidence type="ECO:0000256" key="1">
    <source>
        <dbReference type="ARBA" id="ARBA00023015"/>
    </source>
</evidence>
<dbReference type="STRING" id="1664069.BGLY_0515"/>
<dbReference type="AlphaFoldDB" id="A0A0J6E2E2"/>
<dbReference type="EMBL" id="JARRTL010000007">
    <property type="protein sequence ID" value="MEC0484267.1"/>
    <property type="molecule type" value="Genomic_DNA"/>
</dbReference>
<evidence type="ECO:0000259" key="5">
    <source>
        <dbReference type="PROSITE" id="PS51078"/>
    </source>
</evidence>
<dbReference type="GO" id="GO:0003677">
    <property type="term" value="F:DNA binding"/>
    <property type="evidence" value="ECO:0007669"/>
    <property type="project" value="UniProtKB-KW"/>
</dbReference>
<dbReference type="Proteomes" id="UP000036168">
    <property type="component" value="Unassembled WGS sequence"/>
</dbReference>
<evidence type="ECO:0000259" key="4">
    <source>
        <dbReference type="PROSITE" id="PS51077"/>
    </source>
</evidence>
<dbReference type="PANTHER" id="PTHR30136">
    <property type="entry name" value="HELIX-TURN-HELIX TRANSCRIPTIONAL REGULATOR, ICLR FAMILY"/>
    <property type="match status" value="1"/>
</dbReference>
<dbReference type="EMBL" id="LECW02000001">
    <property type="protein sequence ID" value="KRT95821.1"/>
    <property type="molecule type" value="Genomic_DNA"/>
</dbReference>
<dbReference type="PROSITE" id="PS51078">
    <property type="entry name" value="ICLR_ED"/>
    <property type="match status" value="1"/>
</dbReference>
<reference evidence="6" key="2">
    <citation type="submission" date="2015-10" db="EMBL/GenBank/DDBJ databases">
        <authorList>
            <person name="Gilbert D.G."/>
        </authorList>
    </citation>
    <scope>NUCLEOTIDE SEQUENCE</scope>
    <source>
        <strain evidence="6">GO-13</strain>
    </source>
</reference>
<dbReference type="Gene3D" id="3.30.450.40">
    <property type="match status" value="1"/>
</dbReference>
<dbReference type="InterPro" id="IPR036390">
    <property type="entry name" value="WH_DNA-bd_sf"/>
</dbReference>
<sequence length="249" mass="28419">MESKNKTVVKAMTLLNLFLTREKLSLNDMIELTGMPKTSVYRMVRSLEDMGFLDRDEDGMYALGLLFLQYGQLVSDRLDIRKIALPIMKKLRDEVDEAVHLIVREGDEAMYIEKIEGTHTVRLYTAIGRRSPLYAGACARSILTFLPREEREEYIKKTDLVPIASGTIRDKDELGRVLDESYRNGFTVSHSELEDYTSAIAAPIFNNKRQIAAGISIAGFEARFQNDRLPYLTERVRQAALEISRKLGF</sequence>
<feature type="domain" description="HTH iclR-type" evidence="4">
    <location>
        <begin position="5"/>
        <end position="65"/>
    </location>
</feature>
<proteinExistence type="predicted"/>
<dbReference type="Pfam" id="PF09339">
    <property type="entry name" value="HTH_IclR"/>
    <property type="match status" value="1"/>
</dbReference>
<evidence type="ECO:0000313" key="9">
    <source>
        <dbReference type="Proteomes" id="UP001341297"/>
    </source>
</evidence>
<dbReference type="GO" id="GO:0045892">
    <property type="term" value="P:negative regulation of DNA-templated transcription"/>
    <property type="evidence" value="ECO:0007669"/>
    <property type="project" value="UniProtKB-ARBA"/>
</dbReference>
<evidence type="ECO:0000256" key="3">
    <source>
        <dbReference type="ARBA" id="ARBA00023163"/>
    </source>
</evidence>
<dbReference type="GO" id="GO:0003700">
    <property type="term" value="F:DNA-binding transcription factor activity"/>
    <property type="evidence" value="ECO:0007669"/>
    <property type="project" value="TreeGrafter"/>
</dbReference>
<dbReference type="InterPro" id="IPR036388">
    <property type="entry name" value="WH-like_DNA-bd_sf"/>
</dbReference>
<dbReference type="OrthoDB" id="9791752at2"/>
<evidence type="ECO:0000313" key="6">
    <source>
        <dbReference type="EMBL" id="KRT95821.1"/>
    </source>
</evidence>
<dbReference type="PROSITE" id="PS51077">
    <property type="entry name" value="HTH_ICLR"/>
    <property type="match status" value="1"/>
</dbReference>
<protein>
    <submittedName>
        <fullName evidence="6">IclR family transcriptional regulator</fullName>
    </submittedName>
</protein>
<name>A0A0J6E2E2_9BACI</name>
<dbReference type="PANTHER" id="PTHR30136:SF24">
    <property type="entry name" value="HTH-TYPE TRANSCRIPTIONAL REPRESSOR ALLR"/>
    <property type="match status" value="1"/>
</dbReference>
<dbReference type="InterPro" id="IPR014757">
    <property type="entry name" value="Tscrpt_reg_IclR_C"/>
</dbReference>
<keyword evidence="9" id="KW-1185">Reference proteome</keyword>
<feature type="domain" description="IclR-ED" evidence="5">
    <location>
        <begin position="66"/>
        <end position="249"/>
    </location>
</feature>
<dbReference type="SUPFAM" id="SSF55781">
    <property type="entry name" value="GAF domain-like"/>
    <property type="match status" value="1"/>
</dbReference>
<gene>
    <name evidence="6" type="ORF">AB447_201630</name>
    <name evidence="7" type="ORF">P8828_05320</name>
</gene>
<dbReference type="InterPro" id="IPR005471">
    <property type="entry name" value="Tscrpt_reg_IclR_N"/>
</dbReference>
<accession>A0A0J6ER40</accession>
<evidence type="ECO:0000313" key="7">
    <source>
        <dbReference type="EMBL" id="MEC0484267.1"/>
    </source>
</evidence>
<dbReference type="Gene3D" id="1.10.10.10">
    <property type="entry name" value="Winged helix-like DNA-binding domain superfamily/Winged helix DNA-binding domain"/>
    <property type="match status" value="1"/>
</dbReference>
<dbReference type="Proteomes" id="UP001341297">
    <property type="component" value="Unassembled WGS sequence"/>
</dbReference>
<reference evidence="6 8" key="1">
    <citation type="journal article" date="2015" name="Int. J. Syst. Evol. Microbiol.">
        <title>Bacillus glycinifermentans sp. nov., isolated from fermented soybean paste.</title>
        <authorList>
            <person name="Kim S.J."/>
            <person name="Dunlap C.A."/>
            <person name="Kwon S.W."/>
            <person name="Rooney A.P."/>
        </authorList>
    </citation>
    <scope>NUCLEOTIDE SEQUENCE [LARGE SCALE GENOMIC DNA]</scope>
    <source>
        <strain evidence="6 8">GO-13</strain>
    </source>
</reference>
<dbReference type="RefSeq" id="WP_048355380.1">
    <property type="nucleotide sequence ID" value="NZ_CP023481.1"/>
</dbReference>
<keyword evidence="1" id="KW-0805">Transcription regulation</keyword>
<dbReference type="PATRIC" id="fig|1664069.3.peg.4587"/>
<keyword evidence="2" id="KW-0238">DNA-binding</keyword>
<comment type="caution">
    <text evidence="6">The sequence shown here is derived from an EMBL/GenBank/DDBJ whole genome shotgun (WGS) entry which is preliminary data.</text>
</comment>
<dbReference type="Pfam" id="PF01614">
    <property type="entry name" value="IclR_C"/>
    <property type="match status" value="1"/>
</dbReference>
<reference evidence="7 9" key="3">
    <citation type="submission" date="2023-03" db="EMBL/GenBank/DDBJ databases">
        <title>Agriculturally important microbes genome sequencing.</title>
        <authorList>
            <person name="Dunlap C."/>
        </authorList>
    </citation>
    <scope>NUCLEOTIDE SEQUENCE [LARGE SCALE GENOMIC DNA]</scope>
    <source>
        <strain evidence="7 9">CBP-3203</strain>
    </source>
</reference>
<evidence type="ECO:0000313" key="8">
    <source>
        <dbReference type="Proteomes" id="UP000036168"/>
    </source>
</evidence>
<dbReference type="InterPro" id="IPR029016">
    <property type="entry name" value="GAF-like_dom_sf"/>
</dbReference>
<dbReference type="SUPFAM" id="SSF46785">
    <property type="entry name" value="Winged helix' DNA-binding domain"/>
    <property type="match status" value="1"/>
</dbReference>
<keyword evidence="3" id="KW-0804">Transcription</keyword>